<dbReference type="Proteomes" id="UP001589832">
    <property type="component" value="Unassembled WGS sequence"/>
</dbReference>
<reference evidence="1 2" key="1">
    <citation type="submission" date="2024-09" db="EMBL/GenBank/DDBJ databases">
        <authorList>
            <person name="Sun Q."/>
            <person name="Mori K."/>
        </authorList>
    </citation>
    <scope>NUCLEOTIDE SEQUENCE [LARGE SCALE GENOMIC DNA]</scope>
    <source>
        <strain evidence="1 2">NCAIM B.02481</strain>
    </source>
</reference>
<accession>A0ABV6QD90</accession>
<comment type="caution">
    <text evidence="1">The sequence shown here is derived from an EMBL/GenBank/DDBJ whole genome shotgun (WGS) entry which is preliminary data.</text>
</comment>
<dbReference type="Pfam" id="PF14305">
    <property type="entry name" value="ATPgrasp_TupA"/>
    <property type="match status" value="1"/>
</dbReference>
<organism evidence="1 2">
    <name type="scientific">Winogradskyella pulchriflava</name>
    <dbReference type="NCBI Taxonomy" id="1110688"/>
    <lineage>
        <taxon>Bacteria</taxon>
        <taxon>Pseudomonadati</taxon>
        <taxon>Bacteroidota</taxon>
        <taxon>Flavobacteriia</taxon>
        <taxon>Flavobacteriales</taxon>
        <taxon>Flavobacteriaceae</taxon>
        <taxon>Winogradskyella</taxon>
    </lineage>
</organism>
<gene>
    <name evidence="1" type="ORF">ACFFGA_12495</name>
</gene>
<sequence length="293" mass="34936">MRFLPPKLYAKIHYEYFSGKKLDLKNPKEFNAKIEWYKVFFRPKLLNTLADKYEVRSYVKKKIGAQYLNELYAVYDNPEEMDFDGLPNKFIIKANHTNGHNLIVTNKEDLDKEKVIKTFKKWLGKNQYYRRGQEWAYKDIKPKIIIEKFLKEDDKNTLVDYKFYCFNGEPKFIDVHLDREDDHKQGCFDLDWNLLPFGKSKSYKSISSELKKPSNLEEMVVLSRKLSTQLPFVRVDFYSVNGKTIFGELTFYPSDARKKFYPEEYNKIIGDYFKLPKLNASNDVITTLEDIKY</sequence>
<evidence type="ECO:0000313" key="1">
    <source>
        <dbReference type="EMBL" id="MFC0605381.1"/>
    </source>
</evidence>
<evidence type="ECO:0000313" key="2">
    <source>
        <dbReference type="Proteomes" id="UP001589832"/>
    </source>
</evidence>
<dbReference type="EMBL" id="JBHLTQ010000006">
    <property type="protein sequence ID" value="MFC0605381.1"/>
    <property type="molecule type" value="Genomic_DNA"/>
</dbReference>
<dbReference type="InterPro" id="IPR029465">
    <property type="entry name" value="ATPgrasp_TupA"/>
</dbReference>
<proteinExistence type="predicted"/>
<dbReference type="RefSeq" id="WP_386064869.1">
    <property type="nucleotide sequence ID" value="NZ_JBHLTQ010000006.1"/>
</dbReference>
<protein>
    <submittedName>
        <fullName evidence="1">ATP-grasp fold amidoligase family protein</fullName>
    </submittedName>
</protein>
<keyword evidence="2" id="KW-1185">Reference proteome</keyword>
<name>A0ABV6QD90_9FLAO</name>